<keyword evidence="13" id="KW-1185">Reference proteome</keyword>
<dbReference type="EMBL" id="FJ571074">
    <property type="protein sequence ID" value="ACN88720.1"/>
    <property type="molecule type" value="Genomic_RNA"/>
</dbReference>
<dbReference type="InterPro" id="IPR029053">
    <property type="entry name" value="Viral_coat"/>
</dbReference>
<evidence type="ECO:0000256" key="2">
    <source>
        <dbReference type="ARBA" id="ARBA00022561"/>
    </source>
</evidence>
<reference evidence="12 13" key="1">
    <citation type="journal article" date="2009" name="J. Gen. Virol.">
        <title>Detection of diverse astroviruses from bats in China.</title>
        <authorList>
            <person name="Zhu H.C."/>
            <person name="Chu D.K."/>
            <person name="Liu W."/>
            <person name="Dong B.Q."/>
            <person name="Zhang S.Y."/>
            <person name="Zhang J.X."/>
            <person name="Li L.F."/>
            <person name="Vijaykrishna D."/>
            <person name="Smith G.J."/>
            <person name="Chen H.L."/>
            <person name="Poon L.L."/>
            <person name="Peiris J.S."/>
            <person name="Guan Y."/>
        </authorList>
    </citation>
    <scope>NUCLEOTIDE SEQUENCE [LARGE SCALE GENOMIC DNA]</scope>
    <source>
        <strain evidence="12 13">Hp/Guangxi/LC03/2007</strain>
    </source>
</reference>
<evidence type="ECO:0000256" key="9">
    <source>
        <dbReference type="ARBA" id="ARBA00045703"/>
    </source>
</evidence>
<keyword evidence="7" id="KW-1142">T=3 icosahedral capsid protein</keyword>
<feature type="domain" description="Astrovirus capsid protein inner core" evidence="11">
    <location>
        <begin position="63"/>
        <end position="265"/>
    </location>
</feature>
<evidence type="ECO:0000313" key="12">
    <source>
        <dbReference type="EMBL" id="ACN88720.1"/>
    </source>
</evidence>
<dbReference type="KEGG" id="vg:37616741"/>
<accession>C0KCU8</accession>
<dbReference type="GeneID" id="37616741"/>
<evidence type="ECO:0000256" key="7">
    <source>
        <dbReference type="ARBA" id="ARBA00023060"/>
    </source>
</evidence>
<comment type="function">
    <text evidence="9">The capsid polyprotein VP90 self-assembles and undergoes a proteolytic cleavage by host caspases to yield the immature VP70 virion.</text>
</comment>
<evidence type="ECO:0000259" key="11">
    <source>
        <dbReference type="Pfam" id="PF03115"/>
    </source>
</evidence>
<evidence type="ECO:0000256" key="6">
    <source>
        <dbReference type="ARBA" id="ARBA00022890"/>
    </source>
</evidence>
<dbReference type="InterPro" id="IPR004337">
    <property type="entry name" value="Astro_capsid_N"/>
</dbReference>
<dbReference type="OrthoDB" id="2793at10239"/>
<protein>
    <submittedName>
        <fullName evidence="12">Capsid protein</fullName>
    </submittedName>
</protein>
<comment type="subcellular location">
    <subcellularLocation>
        <location evidence="1">Virion</location>
    </subcellularLocation>
</comment>
<sequence>MAEAPKPQRQRRRRRKVSETKVDVKVTETDKVEAMLKPKRRRRRNRRPVFGPWLPGQGPRNRRRSRLRRAIKKEIKREGLDGPRVSVQQRVSSTFGLVGPNQSGNVELELNFFLHPALAKEANDGTSFGPVQALAAQYALWKLKFLKLIFTPMVGASAVSGTVVRASLNLSQSPGGTNWSGLGTRIHLDIHPGQQTTFFLRGDQIGGPRDGGWWLTDTNEEGSQSAGPIVEVHTLGKTSSTFTNTDWTGPLFIVEGIGLWQFANYQVKPALGMLERRQAETKVSLSATPGEPITMSMPVTSDVAVFMMNAEPEVVALPSTSTVGETIFQVVDVGAKIAEVFIPPPFNWLIAGGWWFLKRAFGVATFNEDGTQLVKFNVYPSLADAQNNRPAIAGATAAYKNQEVTTNLIVTQMNSPNVGPQPTPSAFVRASVPVPMPTGTFRMHTEMFPEEAVSWSGSGVFYPNSYIIGDFYPSSIVTGKNYLKTAWYVTKDVGPNVAVAEPSKNGSFIHTLYVLKNARFSTLDGSTEYYPPSGQTGAALYFGSSAEAGATNYQRFGTVVATAHVLADSTSKSAFLGLVLTLIKADTYKVARNEARDRKVIWAAQAGSDPGKIDKITFANIVKSGSTTTQVTTVGFSSGDYLLGVSYAVGGSQFKPGGIDQIPGTQVDVSVHFPFNQGAGTAYVTDAFFRIDGMNALSTDVRVIPYYLSGNIFAASSADLNMNFVSGPSAHDELLEALKRLGVAFQPDFHDIDVEETPEYLKDFLTLLADEGRLPNRAELAMRAGDYQKALKIYRDENSC</sequence>
<dbReference type="Proteomes" id="UP000243882">
    <property type="component" value="Genome"/>
</dbReference>
<keyword evidence="8" id="KW-1160">Virus entry into host cell</keyword>
<dbReference type="GO" id="GO:0075512">
    <property type="term" value="P:clathrin-dependent endocytosis of virus by host cell"/>
    <property type="evidence" value="ECO:0007669"/>
    <property type="project" value="UniProtKB-KW"/>
</dbReference>
<gene>
    <name evidence="12" type="primary">ORF2</name>
</gene>
<organism evidence="12 13">
    <name type="scientific">Bat astrovirus Hp/Guangxi/LC03/2007</name>
    <dbReference type="NCBI Taxonomy" id="627538"/>
    <lineage>
        <taxon>Viruses</taxon>
        <taxon>Riboviria</taxon>
        <taxon>Orthornavirae</taxon>
        <taxon>Pisuviricota</taxon>
        <taxon>Stelpaviricetes</taxon>
        <taxon>Stellavirales</taxon>
        <taxon>Astroviridae</taxon>
        <taxon>Mamastrovirus</taxon>
        <taxon>Mamastrovirus hipposideri</taxon>
        <taxon>Mamastrovirus 17</taxon>
    </lineage>
</organism>
<evidence type="ECO:0000256" key="8">
    <source>
        <dbReference type="ARBA" id="ARBA00023296"/>
    </source>
</evidence>
<dbReference type="RefSeq" id="YP_009505809.1">
    <property type="nucleotide sequence ID" value="NC_038368.1"/>
</dbReference>
<evidence type="ECO:0000256" key="4">
    <source>
        <dbReference type="ARBA" id="ARBA00022595"/>
    </source>
</evidence>
<keyword evidence="5" id="KW-0946">Virion</keyword>
<proteinExistence type="predicted"/>
<evidence type="ECO:0000313" key="13">
    <source>
        <dbReference type="Proteomes" id="UP000243882"/>
    </source>
</evidence>
<keyword evidence="4" id="KW-1162">Viral penetration into host cytoplasm</keyword>
<dbReference type="GO" id="GO:0039617">
    <property type="term" value="C:T=3 icosahedral viral capsid"/>
    <property type="evidence" value="ECO:0007669"/>
    <property type="project" value="UniProtKB-KW"/>
</dbReference>
<keyword evidence="3" id="KW-1165">Clathrin-mediated endocytosis of virus by host</keyword>
<evidence type="ECO:0000256" key="1">
    <source>
        <dbReference type="ARBA" id="ARBA00004328"/>
    </source>
</evidence>
<feature type="region of interest" description="Disordered" evidence="10">
    <location>
        <begin position="1"/>
        <end position="22"/>
    </location>
</feature>
<keyword evidence="2" id="KW-0167">Capsid protein</keyword>
<keyword evidence="6" id="KW-1164">Virus endocytosis by host</keyword>
<evidence type="ECO:0000256" key="3">
    <source>
        <dbReference type="ARBA" id="ARBA00022570"/>
    </source>
</evidence>
<name>C0KCU8_9VIRU</name>
<dbReference type="Pfam" id="PF03115">
    <property type="entry name" value="Astro_capsid_N"/>
    <property type="match status" value="1"/>
</dbReference>
<feature type="region of interest" description="Disordered" evidence="10">
    <location>
        <begin position="37"/>
        <end position="65"/>
    </location>
</feature>
<evidence type="ECO:0000256" key="5">
    <source>
        <dbReference type="ARBA" id="ARBA00022844"/>
    </source>
</evidence>
<dbReference type="Gene3D" id="2.60.120.20">
    <property type="match status" value="1"/>
</dbReference>
<feature type="compositionally biased region" description="Basic residues" evidence="10">
    <location>
        <begin position="37"/>
        <end position="47"/>
    </location>
</feature>
<evidence type="ECO:0000256" key="10">
    <source>
        <dbReference type="SAM" id="MobiDB-lite"/>
    </source>
</evidence>